<name>X6LET9_RETFI</name>
<accession>X6LET9</accession>
<dbReference type="OrthoDB" id="286734at2759"/>
<reference evidence="3 4" key="1">
    <citation type="journal article" date="2013" name="Curr. Biol.">
        <title>The Genome of the Foraminiferan Reticulomyxa filosa.</title>
        <authorList>
            <person name="Glockner G."/>
            <person name="Hulsmann N."/>
            <person name="Schleicher M."/>
            <person name="Noegel A.A."/>
            <person name="Eichinger L."/>
            <person name="Gallinger C."/>
            <person name="Pawlowski J."/>
            <person name="Sierra R."/>
            <person name="Euteneuer U."/>
            <person name="Pillet L."/>
            <person name="Moustafa A."/>
            <person name="Platzer M."/>
            <person name="Groth M."/>
            <person name="Szafranski K."/>
            <person name="Schliwa M."/>
        </authorList>
    </citation>
    <scope>NUCLEOTIDE SEQUENCE [LARGE SCALE GENOMIC DNA]</scope>
</reference>
<organism evidence="3 4">
    <name type="scientific">Reticulomyxa filosa</name>
    <dbReference type="NCBI Taxonomy" id="46433"/>
    <lineage>
        <taxon>Eukaryota</taxon>
        <taxon>Sar</taxon>
        <taxon>Rhizaria</taxon>
        <taxon>Retaria</taxon>
        <taxon>Foraminifera</taxon>
        <taxon>Monothalamids</taxon>
        <taxon>Reticulomyxidae</taxon>
        <taxon>Reticulomyxa</taxon>
    </lineage>
</organism>
<feature type="transmembrane region" description="Helical" evidence="2">
    <location>
        <begin position="123"/>
        <end position="145"/>
    </location>
</feature>
<dbReference type="Proteomes" id="UP000023152">
    <property type="component" value="Unassembled WGS sequence"/>
</dbReference>
<dbReference type="EMBL" id="ASPP01044483">
    <property type="protein sequence ID" value="ETN99254.1"/>
    <property type="molecule type" value="Genomic_DNA"/>
</dbReference>
<proteinExistence type="predicted"/>
<feature type="region of interest" description="Disordered" evidence="1">
    <location>
        <begin position="200"/>
        <end position="219"/>
    </location>
</feature>
<evidence type="ECO:0000256" key="2">
    <source>
        <dbReference type="SAM" id="Phobius"/>
    </source>
</evidence>
<feature type="transmembrane region" description="Helical" evidence="2">
    <location>
        <begin position="56"/>
        <end position="79"/>
    </location>
</feature>
<feature type="transmembrane region" description="Helical" evidence="2">
    <location>
        <begin position="99"/>
        <end position="118"/>
    </location>
</feature>
<keyword evidence="4" id="KW-1185">Reference proteome</keyword>
<evidence type="ECO:0000313" key="3">
    <source>
        <dbReference type="EMBL" id="ETN99254.1"/>
    </source>
</evidence>
<sequence length="219" mass="25683">MFCVQYFGLYANGYIQYLYTLYYIDLFQRLNPPKVLTKLFGGKTATNLMLVRMIGALWHGVYPGIYLFYFFTFFVSIMVDTYQSFLPTYHDFEHKGVRAWLWRIFWTVFTFFPVYTVLPFFMVIFFCFFFFFICLSLSQTFLFHLDTPKLITVVNSIYWWFIPVIPLMNVVGNAMKKIVGAKTPPSAAIKTTATTVEKSKAATDNKHIEKDTLSAKKKD</sequence>
<dbReference type="AlphaFoldDB" id="X6LET9"/>
<keyword evidence="2" id="KW-1133">Transmembrane helix</keyword>
<protein>
    <submittedName>
        <fullName evidence="3">Uncharacterized protein</fullName>
    </submittedName>
</protein>
<comment type="caution">
    <text evidence="3">The sequence shown here is derived from an EMBL/GenBank/DDBJ whole genome shotgun (WGS) entry which is preliminary data.</text>
</comment>
<evidence type="ECO:0000256" key="1">
    <source>
        <dbReference type="SAM" id="MobiDB-lite"/>
    </source>
</evidence>
<feature type="transmembrane region" description="Helical" evidence="2">
    <location>
        <begin position="157"/>
        <end position="175"/>
    </location>
</feature>
<keyword evidence="2" id="KW-0812">Transmembrane</keyword>
<keyword evidence="2" id="KW-0472">Membrane</keyword>
<gene>
    <name evidence="3" type="ORF">RFI_38227</name>
</gene>
<evidence type="ECO:0000313" key="4">
    <source>
        <dbReference type="Proteomes" id="UP000023152"/>
    </source>
</evidence>